<gene>
    <name evidence="1" type="ORF">H9981_07355</name>
</gene>
<name>A0A9D1VYB1_9FIRM</name>
<dbReference type="EMBL" id="DXFA01000128">
    <property type="protein sequence ID" value="HIX48808.1"/>
    <property type="molecule type" value="Genomic_DNA"/>
</dbReference>
<accession>A0A9D1VYB1</accession>
<reference evidence="1" key="2">
    <citation type="submission" date="2021-04" db="EMBL/GenBank/DDBJ databases">
        <authorList>
            <person name="Gilroy R."/>
        </authorList>
    </citation>
    <scope>NUCLEOTIDE SEQUENCE</scope>
    <source>
        <strain evidence="1">ChiSjej5B23-15282</strain>
    </source>
</reference>
<protein>
    <submittedName>
        <fullName evidence="1">Siphovirus ReqiPepy6 Gp37-like family protein</fullName>
    </submittedName>
</protein>
<dbReference type="Proteomes" id="UP000824243">
    <property type="component" value="Unassembled WGS sequence"/>
</dbReference>
<dbReference type="AlphaFoldDB" id="A0A9D1VYB1"/>
<sequence length="333" mass="37674">MEDTKQLILADQNLKDIAPVMNAEIDIAIGEENDYEVKIPRDEWRPEYTFGNAFYIKDTEYGGIIGEVDTSTAEDTISLLGRTWRGMLDKKIIRTPAGQDYRKVSGELNTVLGDLITEQFDDYFVVSQDDTGVSLTNYQFDRYCTLLTGVTKMLQSVGCRLRITYRQQERGQPGYVELSAVPVVDYSEQIELSQDSQLNFTFKSCRNGVNHLICLGKGELQERQVIDLYVQEDGSIGKEPYYTGIREIAATYEDTSSETDELEEKGREKLLELMNSTSFEMDVESLGMDVEVGDIIGGRDYLTGMYAKKPIVKKIYRVEDGKASLKYGIKGDD</sequence>
<proteinExistence type="predicted"/>
<evidence type="ECO:0000313" key="1">
    <source>
        <dbReference type="EMBL" id="HIX48808.1"/>
    </source>
</evidence>
<organism evidence="1 2">
    <name type="scientific">Candidatus Mediterraneibacter caccavium</name>
    <dbReference type="NCBI Taxonomy" id="2838661"/>
    <lineage>
        <taxon>Bacteria</taxon>
        <taxon>Bacillati</taxon>
        <taxon>Bacillota</taxon>
        <taxon>Clostridia</taxon>
        <taxon>Lachnospirales</taxon>
        <taxon>Lachnospiraceae</taxon>
        <taxon>Mediterraneibacter</taxon>
    </lineage>
</organism>
<reference evidence="1" key="1">
    <citation type="journal article" date="2021" name="PeerJ">
        <title>Extensive microbial diversity within the chicken gut microbiome revealed by metagenomics and culture.</title>
        <authorList>
            <person name="Gilroy R."/>
            <person name="Ravi A."/>
            <person name="Getino M."/>
            <person name="Pursley I."/>
            <person name="Horton D.L."/>
            <person name="Alikhan N.F."/>
            <person name="Baker D."/>
            <person name="Gharbi K."/>
            <person name="Hall N."/>
            <person name="Watson M."/>
            <person name="Adriaenssens E.M."/>
            <person name="Foster-Nyarko E."/>
            <person name="Jarju S."/>
            <person name="Secka A."/>
            <person name="Antonio M."/>
            <person name="Oren A."/>
            <person name="Chaudhuri R.R."/>
            <person name="La Ragione R."/>
            <person name="Hildebrand F."/>
            <person name="Pallen M.J."/>
        </authorList>
    </citation>
    <scope>NUCLEOTIDE SEQUENCE</scope>
    <source>
        <strain evidence="1">ChiSjej5B23-15282</strain>
    </source>
</reference>
<evidence type="ECO:0000313" key="2">
    <source>
        <dbReference type="Proteomes" id="UP000824243"/>
    </source>
</evidence>
<comment type="caution">
    <text evidence="1">The sequence shown here is derived from an EMBL/GenBank/DDBJ whole genome shotgun (WGS) entry which is preliminary data.</text>
</comment>